<protein>
    <recommendedName>
        <fullName evidence="3">RNA-binding protein</fullName>
    </recommendedName>
</protein>
<evidence type="ECO:0000313" key="1">
    <source>
        <dbReference type="EMBL" id="MFD1205846.1"/>
    </source>
</evidence>
<comment type="caution">
    <text evidence="1">The sequence shown here is derived from an EMBL/GenBank/DDBJ whole genome shotgun (WGS) entry which is preliminary data.</text>
</comment>
<dbReference type="RefSeq" id="WP_381481177.1">
    <property type="nucleotide sequence ID" value="NZ_JBHTLT010000095.1"/>
</dbReference>
<name>A0ABW3TYJ6_9BACL</name>
<dbReference type="SUPFAM" id="SSF54928">
    <property type="entry name" value="RNA-binding domain, RBD"/>
    <property type="match status" value="1"/>
</dbReference>
<dbReference type="EMBL" id="JBHTLT010000095">
    <property type="protein sequence ID" value="MFD1205846.1"/>
    <property type="molecule type" value="Genomic_DNA"/>
</dbReference>
<gene>
    <name evidence="1" type="ORF">ACFQ38_12165</name>
</gene>
<dbReference type="Proteomes" id="UP001597231">
    <property type="component" value="Unassembled WGS sequence"/>
</dbReference>
<evidence type="ECO:0008006" key="3">
    <source>
        <dbReference type="Google" id="ProtNLM"/>
    </source>
</evidence>
<accession>A0ABW3TYJ6</accession>
<sequence length="26" mass="3179">MFIGHLSEACTKEELEDLFERFYKNK</sequence>
<keyword evidence="2" id="KW-1185">Reference proteome</keyword>
<reference evidence="2" key="1">
    <citation type="journal article" date="2019" name="Int. J. Syst. Evol. Microbiol.">
        <title>The Global Catalogue of Microorganisms (GCM) 10K type strain sequencing project: providing services to taxonomists for standard genome sequencing and annotation.</title>
        <authorList>
            <consortium name="The Broad Institute Genomics Platform"/>
            <consortium name="The Broad Institute Genome Sequencing Center for Infectious Disease"/>
            <person name="Wu L."/>
            <person name="Ma J."/>
        </authorList>
    </citation>
    <scope>NUCLEOTIDE SEQUENCE [LARGE SCALE GENOMIC DNA]</scope>
    <source>
        <strain evidence="2">CCUG 53915</strain>
    </source>
</reference>
<organism evidence="1 2">
    <name type="scientific">Sporosarcina contaminans</name>
    <dbReference type="NCBI Taxonomy" id="633403"/>
    <lineage>
        <taxon>Bacteria</taxon>
        <taxon>Bacillati</taxon>
        <taxon>Bacillota</taxon>
        <taxon>Bacilli</taxon>
        <taxon>Bacillales</taxon>
        <taxon>Caryophanaceae</taxon>
        <taxon>Sporosarcina</taxon>
    </lineage>
</organism>
<proteinExistence type="predicted"/>
<evidence type="ECO:0000313" key="2">
    <source>
        <dbReference type="Proteomes" id="UP001597231"/>
    </source>
</evidence>
<dbReference type="InterPro" id="IPR035979">
    <property type="entry name" value="RBD_domain_sf"/>
</dbReference>